<dbReference type="EMBL" id="MU004231">
    <property type="protein sequence ID" value="KAF2673672.1"/>
    <property type="molecule type" value="Genomic_DNA"/>
</dbReference>
<sequence>MEAWNINQDVGSNESSDNNNRTDPPRTSDTARFRRYLSRTAEPDTVVISDYLDAALAQTDSNTTIIPPTNRRANDSSRTRATTRATSSQAVAQVVDNPFSDPTATTADAADSTLANGVGANIRSALSWSQYRTLRHQDRLANGLPPLEGPRRLQPLLQDQQQTLLASEEQAILAGLIGQDDTVNMSSDGANSIISSMRNSGGDNLTLLAKLHLLSLRTNLGASYDADTIAHALSGLNPRTCLLYVLEPSPTGSDVWPDIRDFSKTPARLTAMSSHWLSSQARRAGDARPSANAMFDQEANNIDESIRSTRASAPLLRAAMAQVPILRQLLTSNDNNAQSEPMSTHVDMSNAQPMMIIPNDPARRPTWPQDQPLLPNEMYSMILSHLSRDDIKSLRLTCKEIELRISSKLFETVVVPFNTEIYGMLQGIKSFPSKKAPGKNKGKGKMKETEETEGIEGGKLVWKNLATNDVYNGHGIDVFRGFGPHMKKFGMSFEVDEEVLSALPRKELLQLVKTYWGEYEWPYPDYQRFKEIARLENTADETPLMVKAFSYLTIVEELAISIDSGLGWLHGPDTSLHTRIFKKPPPVFGNRFPVPDRRSEAQKRLWELLHKLSPTPDGDSIAGSVVRHRLVPFSKEAFELIHRRNVALEVEPPTTPLFELRSLLDFDRHHDELGQLSDIIHSGAHNPSWDTSGKRYKPKHATGILSFEDAPTPEDSANTISPLQPNNLTKPQKEWLLETEWAQRAFISSYMLAIMDNAFAFKNVHTFNFSRISTHYISQFFRDDFWDSIPNLKNLTVLAIQEWQMVVKDEAGYVDMKKKTPSTGCCILEELLTDYIAPRRNIKYLNIGWAAGGEHESGAYGRNQQLAPCPLMPWAWLDGGLSDLRLLKKEMILLPSVEHLTLTNCWIAGVVLQLLVKKQCAVALQKLTLDSVSLSGHKSGWEDVLSDTNLPDPPAPGNVPPAPPPPPPLGHVPGMPLQFGHLPAQAGAANPVPGQVQMTAQAAQAAGIFGANAMQLAQALQPNLFANQPVQNHMQHRAQALAANFNAIVAAAPLNNGQQPNANNNPRGVWPQRRAAHLAAVPPAAAAGEDADSWKGPHRTGSWPYVIDSISPGLTLATVPNAHPARTVLPADHHLTIIEFKSCGYAHLVVPNVDFDMAETVVNSRAGSALIRRAMTYCTEMMPGNRDHLLGQVSQYLPWGEDHVLRHFWGFRVGWEDQQERLAAYYDGFQYGGTGRFSGVLEKIETVVGDEEE</sequence>
<evidence type="ECO:0000313" key="3">
    <source>
        <dbReference type="EMBL" id="KAF2673672.1"/>
    </source>
</evidence>
<dbReference type="AlphaFoldDB" id="A0A6A6UN65"/>
<feature type="domain" description="F-box" evidence="2">
    <location>
        <begin position="368"/>
        <end position="413"/>
    </location>
</feature>
<feature type="region of interest" description="Disordered" evidence="1">
    <location>
        <begin position="943"/>
        <end position="966"/>
    </location>
</feature>
<gene>
    <name evidence="3" type="ORF">BT63DRAFT_421808</name>
</gene>
<dbReference type="CDD" id="cd09917">
    <property type="entry name" value="F-box_SF"/>
    <property type="match status" value="1"/>
</dbReference>
<feature type="compositionally biased region" description="Polar residues" evidence="1">
    <location>
        <begin position="1"/>
        <end position="22"/>
    </location>
</feature>
<evidence type="ECO:0000313" key="4">
    <source>
        <dbReference type="Proteomes" id="UP000799302"/>
    </source>
</evidence>
<proteinExistence type="predicted"/>
<dbReference type="PROSITE" id="PS50181">
    <property type="entry name" value="FBOX"/>
    <property type="match status" value="1"/>
</dbReference>
<keyword evidence="4" id="KW-1185">Reference proteome</keyword>
<protein>
    <recommendedName>
        <fullName evidence="2">F-box domain-containing protein</fullName>
    </recommendedName>
</protein>
<feature type="compositionally biased region" description="Low complexity" evidence="1">
    <location>
        <begin position="79"/>
        <end position="89"/>
    </location>
</feature>
<dbReference type="Proteomes" id="UP000799302">
    <property type="component" value="Unassembled WGS sequence"/>
</dbReference>
<name>A0A6A6UN65_9PEZI</name>
<feature type="compositionally biased region" description="Pro residues" evidence="1">
    <location>
        <begin position="951"/>
        <end position="966"/>
    </location>
</feature>
<feature type="compositionally biased region" description="Basic and acidic residues" evidence="1">
    <location>
        <begin position="23"/>
        <end position="32"/>
    </location>
</feature>
<evidence type="ECO:0000256" key="1">
    <source>
        <dbReference type="SAM" id="MobiDB-lite"/>
    </source>
</evidence>
<dbReference type="OrthoDB" id="4194555at2759"/>
<feature type="region of interest" description="Disordered" evidence="1">
    <location>
        <begin position="62"/>
        <end position="89"/>
    </location>
</feature>
<feature type="region of interest" description="Disordered" evidence="1">
    <location>
        <begin position="1"/>
        <end position="32"/>
    </location>
</feature>
<organism evidence="3 4">
    <name type="scientific">Microthyrium microscopicum</name>
    <dbReference type="NCBI Taxonomy" id="703497"/>
    <lineage>
        <taxon>Eukaryota</taxon>
        <taxon>Fungi</taxon>
        <taxon>Dikarya</taxon>
        <taxon>Ascomycota</taxon>
        <taxon>Pezizomycotina</taxon>
        <taxon>Dothideomycetes</taxon>
        <taxon>Dothideomycetes incertae sedis</taxon>
        <taxon>Microthyriales</taxon>
        <taxon>Microthyriaceae</taxon>
        <taxon>Microthyrium</taxon>
    </lineage>
</organism>
<reference evidence="3" key="1">
    <citation type="journal article" date="2020" name="Stud. Mycol.">
        <title>101 Dothideomycetes genomes: a test case for predicting lifestyles and emergence of pathogens.</title>
        <authorList>
            <person name="Haridas S."/>
            <person name="Albert R."/>
            <person name="Binder M."/>
            <person name="Bloem J."/>
            <person name="Labutti K."/>
            <person name="Salamov A."/>
            <person name="Andreopoulos B."/>
            <person name="Baker S."/>
            <person name="Barry K."/>
            <person name="Bills G."/>
            <person name="Bluhm B."/>
            <person name="Cannon C."/>
            <person name="Castanera R."/>
            <person name="Culley D."/>
            <person name="Daum C."/>
            <person name="Ezra D."/>
            <person name="Gonzalez J."/>
            <person name="Henrissat B."/>
            <person name="Kuo A."/>
            <person name="Liang C."/>
            <person name="Lipzen A."/>
            <person name="Lutzoni F."/>
            <person name="Magnuson J."/>
            <person name="Mondo S."/>
            <person name="Nolan M."/>
            <person name="Ohm R."/>
            <person name="Pangilinan J."/>
            <person name="Park H.-J."/>
            <person name="Ramirez L."/>
            <person name="Alfaro M."/>
            <person name="Sun H."/>
            <person name="Tritt A."/>
            <person name="Yoshinaga Y."/>
            <person name="Zwiers L.-H."/>
            <person name="Turgeon B."/>
            <person name="Goodwin S."/>
            <person name="Spatafora J."/>
            <person name="Crous P."/>
            <person name="Grigoriev I."/>
        </authorList>
    </citation>
    <scope>NUCLEOTIDE SEQUENCE</scope>
    <source>
        <strain evidence="3">CBS 115976</strain>
    </source>
</reference>
<dbReference type="InterPro" id="IPR001810">
    <property type="entry name" value="F-box_dom"/>
</dbReference>
<accession>A0A6A6UN65</accession>
<evidence type="ECO:0000259" key="2">
    <source>
        <dbReference type="PROSITE" id="PS50181"/>
    </source>
</evidence>